<sequence>MINSIFVRDLEECKRLWETFLKPQNISDMWDFRACFHRHLKHEPNFMLLEDAKGIAAMLPLSYVDDLDAFFFFPGEVWHNKTWIERTPVYLRESFELEDLLSYCPPRTYLRYMSVPDTALFPGLHVDEIGYVLYPQALDFDVTVYSKRFSNKKFKNIVNTIKGFTDSECTFHINRLRDFQFIVDMSIRHFGADSYLYDNRFREGFRDIMFFLLKNGMLRMVSLDIRGKTAAVDLGALYGDCYTVFLGGTDPQFPGIAKVINMHHIEFACEHRISKVDFLCGDFHWKKLWHMDAEPLYMFMNPENWFNENIDHKIADVFPEFTGINQNAVLQG</sequence>
<dbReference type="Pfam" id="PF13480">
    <property type="entry name" value="Acetyltransf_6"/>
    <property type="match status" value="1"/>
</dbReference>
<reference evidence="2" key="1">
    <citation type="submission" date="2018-01" db="EMBL/GenBank/DDBJ databases">
        <authorList>
            <person name="Regsiter A."/>
            <person name="William W."/>
        </authorList>
    </citation>
    <scope>NUCLEOTIDE SEQUENCE</scope>
    <source>
        <strain evidence="2">TRIP AH-1</strain>
    </source>
</reference>
<evidence type="ECO:0000313" key="2">
    <source>
        <dbReference type="EMBL" id="SPD72963.1"/>
    </source>
</evidence>
<gene>
    <name evidence="2" type="ORF">PITCH_A1620007</name>
</gene>
<dbReference type="SUPFAM" id="SSF55729">
    <property type="entry name" value="Acyl-CoA N-acyltransferases (Nat)"/>
    <property type="match status" value="1"/>
</dbReference>
<name>A0A445MU43_9BACT</name>
<evidence type="ECO:0000259" key="1">
    <source>
        <dbReference type="Pfam" id="PF13480"/>
    </source>
</evidence>
<dbReference type="InterPro" id="IPR038740">
    <property type="entry name" value="BioF2-like_GNAT_dom"/>
</dbReference>
<feature type="domain" description="BioF2-like acetyltransferase" evidence="1">
    <location>
        <begin position="156"/>
        <end position="287"/>
    </location>
</feature>
<organism evidence="2">
    <name type="scientific">uncultured Desulfobacterium sp</name>
    <dbReference type="NCBI Taxonomy" id="201089"/>
    <lineage>
        <taxon>Bacteria</taxon>
        <taxon>Pseudomonadati</taxon>
        <taxon>Thermodesulfobacteriota</taxon>
        <taxon>Desulfobacteria</taxon>
        <taxon>Desulfobacterales</taxon>
        <taxon>Desulfobacteriaceae</taxon>
        <taxon>Desulfobacterium</taxon>
        <taxon>environmental samples</taxon>
    </lineage>
</organism>
<proteinExistence type="predicted"/>
<dbReference type="EMBL" id="OJIN01000071">
    <property type="protein sequence ID" value="SPD72963.1"/>
    <property type="molecule type" value="Genomic_DNA"/>
</dbReference>
<dbReference type="AlphaFoldDB" id="A0A445MU43"/>
<accession>A0A445MU43</accession>
<dbReference type="InterPro" id="IPR016181">
    <property type="entry name" value="Acyl_CoA_acyltransferase"/>
</dbReference>
<protein>
    <recommendedName>
        <fullName evidence="1">BioF2-like acetyltransferase domain-containing protein</fullName>
    </recommendedName>
</protein>